<protein>
    <submittedName>
        <fullName evidence="1">Uncharacterized protein</fullName>
    </submittedName>
</protein>
<name>A0AA39WWY2_9PEZI</name>
<accession>A0AA39WWY2</accession>
<evidence type="ECO:0000313" key="2">
    <source>
        <dbReference type="Proteomes" id="UP001175000"/>
    </source>
</evidence>
<keyword evidence="2" id="KW-1185">Reference proteome</keyword>
<dbReference type="Proteomes" id="UP001175000">
    <property type="component" value="Unassembled WGS sequence"/>
</dbReference>
<proteinExistence type="predicted"/>
<organism evidence="1 2">
    <name type="scientific">Immersiella caudata</name>
    <dbReference type="NCBI Taxonomy" id="314043"/>
    <lineage>
        <taxon>Eukaryota</taxon>
        <taxon>Fungi</taxon>
        <taxon>Dikarya</taxon>
        <taxon>Ascomycota</taxon>
        <taxon>Pezizomycotina</taxon>
        <taxon>Sordariomycetes</taxon>
        <taxon>Sordariomycetidae</taxon>
        <taxon>Sordariales</taxon>
        <taxon>Lasiosphaeriaceae</taxon>
        <taxon>Immersiella</taxon>
    </lineage>
</organism>
<gene>
    <name evidence="1" type="ORF">B0T14DRAFT_514446</name>
</gene>
<sequence length="60" mass="6774">MLDMMIGRKLMWSRDGYFRSVPADAKEGDAILLVKGCRVPLVLRPKGGPEKADEKRNGNW</sequence>
<evidence type="ECO:0000313" key="1">
    <source>
        <dbReference type="EMBL" id="KAK0622770.1"/>
    </source>
</evidence>
<comment type="caution">
    <text evidence="1">The sequence shown here is derived from an EMBL/GenBank/DDBJ whole genome shotgun (WGS) entry which is preliminary data.</text>
</comment>
<dbReference type="EMBL" id="JAULSU010000003">
    <property type="protein sequence ID" value="KAK0622770.1"/>
    <property type="molecule type" value="Genomic_DNA"/>
</dbReference>
<dbReference type="Pfam" id="PF26639">
    <property type="entry name" value="Het-6_barrel"/>
    <property type="match status" value="1"/>
</dbReference>
<reference evidence="1" key="1">
    <citation type="submission" date="2023-06" db="EMBL/GenBank/DDBJ databases">
        <title>Genome-scale phylogeny and comparative genomics of the fungal order Sordariales.</title>
        <authorList>
            <consortium name="Lawrence Berkeley National Laboratory"/>
            <person name="Hensen N."/>
            <person name="Bonometti L."/>
            <person name="Westerberg I."/>
            <person name="Brannstrom I.O."/>
            <person name="Guillou S."/>
            <person name="Cros-Aarteil S."/>
            <person name="Calhoun S."/>
            <person name="Haridas S."/>
            <person name="Kuo A."/>
            <person name="Mondo S."/>
            <person name="Pangilinan J."/>
            <person name="Riley R."/>
            <person name="Labutti K."/>
            <person name="Andreopoulos B."/>
            <person name="Lipzen A."/>
            <person name="Chen C."/>
            <person name="Yanf M."/>
            <person name="Daum C."/>
            <person name="Ng V."/>
            <person name="Clum A."/>
            <person name="Steindorff A."/>
            <person name="Ohm R."/>
            <person name="Martin F."/>
            <person name="Silar P."/>
            <person name="Natvig D."/>
            <person name="Lalanne C."/>
            <person name="Gautier V."/>
            <person name="Ament-Velasquez S.L."/>
            <person name="Kruys A."/>
            <person name="Hutchinson M.I."/>
            <person name="Powell A.J."/>
            <person name="Barry K."/>
            <person name="Miller A.N."/>
            <person name="Grigoriev I.V."/>
            <person name="Debuchy R."/>
            <person name="Gladieux P."/>
            <person name="Thoren M.H."/>
            <person name="Johannesson H."/>
        </authorList>
    </citation>
    <scope>NUCLEOTIDE SEQUENCE</scope>
    <source>
        <strain evidence="1">CBS 606.72</strain>
    </source>
</reference>
<dbReference type="AlphaFoldDB" id="A0AA39WWY2"/>